<comment type="caution">
    <text evidence="1">The sequence shown here is derived from an EMBL/GenBank/DDBJ whole genome shotgun (WGS) entry which is preliminary data.</text>
</comment>
<reference evidence="2" key="1">
    <citation type="journal article" date="2019" name="Int. J. Syst. Evol. Microbiol.">
        <title>The Global Catalogue of Microorganisms (GCM) 10K type strain sequencing project: providing services to taxonomists for standard genome sequencing and annotation.</title>
        <authorList>
            <consortium name="The Broad Institute Genomics Platform"/>
            <consortium name="The Broad Institute Genome Sequencing Center for Infectious Disease"/>
            <person name="Wu L."/>
            <person name="Ma J."/>
        </authorList>
    </citation>
    <scope>NUCLEOTIDE SEQUENCE [LARGE SCALE GENOMIC DNA]</scope>
    <source>
        <strain evidence="2">JCM 17923</strain>
    </source>
</reference>
<keyword evidence="2" id="KW-1185">Reference proteome</keyword>
<dbReference type="SUPFAM" id="SSF52540">
    <property type="entry name" value="P-loop containing nucleoside triphosphate hydrolases"/>
    <property type="match status" value="1"/>
</dbReference>
<name>A0ABP8I7U3_9BACT</name>
<sequence length="191" mass="22220">MSKTRGHIAGLIVGRKRTGKSTYANAVAVKYAKAHPDKKVLIIDVNGSPAYAEHQLIDRALFVRWKKGVKRFYESDHDAMFAFISKHFRNGLIIFEDCTKYIKPNPSQQVKEFLVDHRMWDTDLFFTFHSLIRVPKFFWEMTSWVVLKKTQDEEAEILKRPIPNKKEVLAAFRRVMAAKSEFANETVETLI</sequence>
<organism evidence="1 2">
    <name type="scientific">Hymenobacter saemangeumensis</name>
    <dbReference type="NCBI Taxonomy" id="1084522"/>
    <lineage>
        <taxon>Bacteria</taxon>
        <taxon>Pseudomonadati</taxon>
        <taxon>Bacteroidota</taxon>
        <taxon>Cytophagia</taxon>
        <taxon>Cytophagales</taxon>
        <taxon>Hymenobacteraceae</taxon>
        <taxon>Hymenobacter</taxon>
    </lineage>
</organism>
<evidence type="ECO:0000313" key="2">
    <source>
        <dbReference type="Proteomes" id="UP001501153"/>
    </source>
</evidence>
<accession>A0ABP8I7U3</accession>
<proteinExistence type="predicted"/>
<dbReference type="Proteomes" id="UP001501153">
    <property type="component" value="Unassembled WGS sequence"/>
</dbReference>
<dbReference type="RefSeq" id="WP_345235022.1">
    <property type="nucleotide sequence ID" value="NZ_BAABGZ010000013.1"/>
</dbReference>
<dbReference type="EMBL" id="BAABGZ010000013">
    <property type="protein sequence ID" value="GAA4353048.1"/>
    <property type="molecule type" value="Genomic_DNA"/>
</dbReference>
<protein>
    <recommendedName>
        <fullName evidence="3">Zona occludens toxin N-terminal domain-containing protein</fullName>
    </recommendedName>
</protein>
<dbReference type="InterPro" id="IPR027417">
    <property type="entry name" value="P-loop_NTPase"/>
</dbReference>
<dbReference type="Gene3D" id="3.40.50.300">
    <property type="entry name" value="P-loop containing nucleotide triphosphate hydrolases"/>
    <property type="match status" value="1"/>
</dbReference>
<gene>
    <name evidence="1" type="ORF">GCM10023185_13280</name>
</gene>
<evidence type="ECO:0000313" key="1">
    <source>
        <dbReference type="EMBL" id="GAA4353048.1"/>
    </source>
</evidence>
<evidence type="ECO:0008006" key="3">
    <source>
        <dbReference type="Google" id="ProtNLM"/>
    </source>
</evidence>